<dbReference type="EMBL" id="AP027732">
    <property type="protein sequence ID" value="BDZ49353.1"/>
    <property type="molecule type" value="Genomic_DNA"/>
</dbReference>
<name>A0ABM8GLR5_9MICO</name>
<evidence type="ECO:0000313" key="1">
    <source>
        <dbReference type="EMBL" id="BDZ49353.1"/>
    </source>
</evidence>
<organism evidence="1 2">
    <name type="scientific">Frondihabitans sucicola</name>
    <dbReference type="NCBI Taxonomy" id="1268041"/>
    <lineage>
        <taxon>Bacteria</taxon>
        <taxon>Bacillati</taxon>
        <taxon>Actinomycetota</taxon>
        <taxon>Actinomycetes</taxon>
        <taxon>Micrococcales</taxon>
        <taxon>Microbacteriaceae</taxon>
        <taxon>Frondihabitans</taxon>
    </lineage>
</organism>
<sequence>MGSSLAAGASSTWCIRSTPTSSAPASATTNVNINLTMTTGSWTTGVIQGGFYLNTSAATPTFGCVDHGGNYVDLSWTTSTRPLATYYGAYINGTMVGDKEQGFSGVIPLSSTIISKTLAADGATTVNVVVLDSSYNPTTTVAATGTVTLFVQNGARAIRCGS</sequence>
<accession>A0ABM8GLR5</accession>
<reference evidence="2" key="1">
    <citation type="journal article" date="2019" name="Int. J. Syst. Evol. Microbiol.">
        <title>The Global Catalogue of Microorganisms (GCM) 10K type strain sequencing project: providing services to taxonomists for standard genome sequencing and annotation.</title>
        <authorList>
            <consortium name="The Broad Institute Genomics Platform"/>
            <consortium name="The Broad Institute Genome Sequencing Center for Infectious Disease"/>
            <person name="Wu L."/>
            <person name="Ma J."/>
        </authorList>
    </citation>
    <scope>NUCLEOTIDE SEQUENCE [LARGE SCALE GENOMIC DNA]</scope>
    <source>
        <strain evidence="2">NBRC 108728</strain>
    </source>
</reference>
<evidence type="ECO:0000313" key="2">
    <source>
        <dbReference type="Proteomes" id="UP001321486"/>
    </source>
</evidence>
<proteinExistence type="predicted"/>
<dbReference type="Proteomes" id="UP001321486">
    <property type="component" value="Chromosome"/>
</dbReference>
<keyword evidence="2" id="KW-1185">Reference proteome</keyword>
<gene>
    <name evidence="1" type="ORF">GCM10025867_15940</name>
</gene>
<protein>
    <submittedName>
        <fullName evidence="1">Uncharacterized protein</fullName>
    </submittedName>
</protein>